<evidence type="ECO:0000313" key="4">
    <source>
        <dbReference type="Proteomes" id="UP001447188"/>
    </source>
</evidence>
<dbReference type="EMBL" id="JBBBZM010000028">
    <property type="protein sequence ID" value="KAL0637962.1"/>
    <property type="molecule type" value="Genomic_DNA"/>
</dbReference>
<evidence type="ECO:0000313" key="3">
    <source>
        <dbReference type="EMBL" id="KAL0637962.1"/>
    </source>
</evidence>
<accession>A0ABR3GQF3</accession>
<protein>
    <submittedName>
        <fullName evidence="3">Uncharacterized protein</fullName>
    </submittedName>
</protein>
<evidence type="ECO:0000256" key="2">
    <source>
        <dbReference type="SAM" id="SignalP"/>
    </source>
</evidence>
<feature type="chain" id="PRO_5047404294" evidence="2">
    <location>
        <begin position="26"/>
        <end position="235"/>
    </location>
</feature>
<feature type="signal peptide" evidence="2">
    <location>
        <begin position="1"/>
        <end position="25"/>
    </location>
</feature>
<gene>
    <name evidence="3" type="ORF">Q9L58_003040</name>
</gene>
<keyword evidence="2" id="KW-0732">Signal</keyword>
<reference evidence="3 4" key="1">
    <citation type="submission" date="2024-02" db="EMBL/GenBank/DDBJ databases">
        <title>Discinaceae phylogenomics.</title>
        <authorList>
            <person name="Dirks A.C."/>
            <person name="James T.Y."/>
        </authorList>
    </citation>
    <scope>NUCLEOTIDE SEQUENCE [LARGE SCALE GENOMIC DNA]</scope>
    <source>
        <strain evidence="3 4">ACD0624</strain>
    </source>
</reference>
<dbReference type="Proteomes" id="UP001447188">
    <property type="component" value="Unassembled WGS sequence"/>
</dbReference>
<feature type="compositionally biased region" description="Polar residues" evidence="1">
    <location>
        <begin position="165"/>
        <end position="176"/>
    </location>
</feature>
<comment type="caution">
    <text evidence="3">The sequence shown here is derived from an EMBL/GenBank/DDBJ whole genome shotgun (WGS) entry which is preliminary data.</text>
</comment>
<evidence type="ECO:0000256" key="1">
    <source>
        <dbReference type="SAM" id="MobiDB-lite"/>
    </source>
</evidence>
<sequence length="235" mass="24704">MARHGFLIIGSLLFVLLFLSPMILADQVQFLELAKDVPDDRLHAALHSYNDGKFKHGIFPGDRTALEAVHRERAADATALVLLAKRQSTNTTISTTHTTTTTSSTTTRLSSSSSSSSTTTTTHTTTGPASSTSNTDPTSTTPQPSSTPSQSTRSTTLRTTKTITGENGQPSTTTEFTVVVEQATDDGTPSPTPEPSQTPGPPGMQQPSNGVEGLKVRWIEAAGAAGAAALVFFML</sequence>
<organism evidence="3 4">
    <name type="scientific">Discina gigas</name>
    <dbReference type="NCBI Taxonomy" id="1032678"/>
    <lineage>
        <taxon>Eukaryota</taxon>
        <taxon>Fungi</taxon>
        <taxon>Dikarya</taxon>
        <taxon>Ascomycota</taxon>
        <taxon>Pezizomycotina</taxon>
        <taxon>Pezizomycetes</taxon>
        <taxon>Pezizales</taxon>
        <taxon>Discinaceae</taxon>
        <taxon>Discina</taxon>
    </lineage>
</organism>
<keyword evidence="4" id="KW-1185">Reference proteome</keyword>
<name>A0ABR3GQF3_9PEZI</name>
<feature type="region of interest" description="Disordered" evidence="1">
    <location>
        <begin position="92"/>
        <end position="210"/>
    </location>
</feature>
<feature type="compositionally biased region" description="Pro residues" evidence="1">
    <location>
        <begin position="190"/>
        <end position="204"/>
    </location>
</feature>
<feature type="compositionally biased region" description="Low complexity" evidence="1">
    <location>
        <begin position="92"/>
        <end position="164"/>
    </location>
</feature>
<proteinExistence type="predicted"/>